<accession>A0AAD3S6F7</accession>
<gene>
    <name evidence="1" type="ORF">Nepgr_006762</name>
</gene>
<protein>
    <submittedName>
        <fullName evidence="1">Uncharacterized protein</fullName>
    </submittedName>
</protein>
<proteinExistence type="predicted"/>
<reference evidence="1" key="1">
    <citation type="submission" date="2023-05" db="EMBL/GenBank/DDBJ databases">
        <title>Nepenthes gracilis genome sequencing.</title>
        <authorList>
            <person name="Fukushima K."/>
        </authorList>
    </citation>
    <scope>NUCLEOTIDE SEQUENCE</scope>
    <source>
        <strain evidence="1">SING2019-196</strain>
    </source>
</reference>
<dbReference type="AlphaFoldDB" id="A0AAD3S6F7"/>
<sequence length="123" mass="12427">MLEGSCQFVQHLSQMGGDDHVLADFAGDLDGVHLWLLVGGGNLGVGTWGGSFASLCWFSLLVQSCLTVGAASGCCPAAGCGEVWPFDAGWLTIGAGGFMMPVSGSGFLDGGWISVAGAVQSIL</sequence>
<organism evidence="1 2">
    <name type="scientific">Nepenthes gracilis</name>
    <name type="common">Slender pitcher plant</name>
    <dbReference type="NCBI Taxonomy" id="150966"/>
    <lineage>
        <taxon>Eukaryota</taxon>
        <taxon>Viridiplantae</taxon>
        <taxon>Streptophyta</taxon>
        <taxon>Embryophyta</taxon>
        <taxon>Tracheophyta</taxon>
        <taxon>Spermatophyta</taxon>
        <taxon>Magnoliopsida</taxon>
        <taxon>eudicotyledons</taxon>
        <taxon>Gunneridae</taxon>
        <taxon>Pentapetalae</taxon>
        <taxon>Caryophyllales</taxon>
        <taxon>Nepenthaceae</taxon>
        <taxon>Nepenthes</taxon>
    </lineage>
</organism>
<comment type="caution">
    <text evidence="1">The sequence shown here is derived from an EMBL/GenBank/DDBJ whole genome shotgun (WGS) entry which is preliminary data.</text>
</comment>
<dbReference type="EMBL" id="BSYO01000005">
    <property type="protein sequence ID" value="GMH04922.1"/>
    <property type="molecule type" value="Genomic_DNA"/>
</dbReference>
<evidence type="ECO:0000313" key="2">
    <source>
        <dbReference type="Proteomes" id="UP001279734"/>
    </source>
</evidence>
<name>A0AAD3S6F7_NEPGR</name>
<keyword evidence="2" id="KW-1185">Reference proteome</keyword>
<evidence type="ECO:0000313" key="1">
    <source>
        <dbReference type="EMBL" id="GMH04922.1"/>
    </source>
</evidence>
<dbReference type="Proteomes" id="UP001279734">
    <property type="component" value="Unassembled WGS sequence"/>
</dbReference>